<evidence type="ECO:0000256" key="1">
    <source>
        <dbReference type="ARBA" id="ARBA00005278"/>
    </source>
</evidence>
<feature type="transmembrane region" description="Helical" evidence="3">
    <location>
        <begin position="377"/>
        <end position="395"/>
    </location>
</feature>
<sequence>MNPIILKMLKSSNHTFLLTSLQEAFQDAADFEVVCIGEMESQKVYLCYLSTLVGSDHLGFHVASMEENQLHTVLESFYGTKYAEGNFNTCESSICNGKTVLCMSHSSNGIILETYYPHQSAVQSPQNENVIQGPMYAFNENYQTNVALLRQRMKTSRLKIWESTVGNVMHSKVGVVYLKDVTETSLVQHICDQISQIDVDGIQDSGELLRLMNNHSTFNLYPIAITSERPDRAAASLLDGKVIVILEGTPFSIIAPTAFVDFWQSAEDQYLSPFVAVFLRVLRFAALMINLFLPGFYVAITSVNIDVNRLEISLAAAASREGVPYPVLIEAMLMLLILDFIVEAGVRLPKSISSTVTMVGGVVLGQAIIQANIVSNLLVIVAATTAITNFIVIDYQMGLVQRLLKYFVLLGASIIGVLGIVICFVIMVIFLSRIESFGVSYLTPIGPKARVRSRGVGLLAKMHPFSIKFLMNLWKEKRQGT</sequence>
<dbReference type="Proteomes" id="UP001652445">
    <property type="component" value="Unassembled WGS sequence"/>
</dbReference>
<keyword evidence="3" id="KW-0812">Transmembrane</keyword>
<dbReference type="InterPro" id="IPR004995">
    <property type="entry name" value="Spore_Ger"/>
</dbReference>
<comment type="similarity">
    <text evidence="1">Belongs to the GerABKA family.</text>
</comment>
<feature type="transmembrane region" description="Helical" evidence="3">
    <location>
        <begin position="407"/>
        <end position="431"/>
    </location>
</feature>
<keyword evidence="5" id="KW-1185">Reference proteome</keyword>
<keyword evidence="2 3" id="KW-0472">Membrane</keyword>
<proteinExistence type="inferred from homology"/>
<dbReference type="PANTHER" id="PTHR22550:SF5">
    <property type="entry name" value="LEUCINE ZIPPER PROTEIN 4"/>
    <property type="match status" value="1"/>
</dbReference>
<organism evidence="4 5">
    <name type="scientific">Paenibacillus baimaensis</name>
    <dbReference type="NCBI Taxonomy" id="2982185"/>
    <lineage>
        <taxon>Bacteria</taxon>
        <taxon>Bacillati</taxon>
        <taxon>Bacillota</taxon>
        <taxon>Bacilli</taxon>
        <taxon>Bacillales</taxon>
        <taxon>Paenibacillaceae</taxon>
        <taxon>Paenibacillus</taxon>
    </lineage>
</organism>
<feature type="transmembrane region" description="Helical" evidence="3">
    <location>
        <begin position="281"/>
        <end position="303"/>
    </location>
</feature>
<evidence type="ECO:0000256" key="3">
    <source>
        <dbReference type="SAM" id="Phobius"/>
    </source>
</evidence>
<dbReference type="Pfam" id="PF03323">
    <property type="entry name" value="GerA"/>
    <property type="match status" value="1"/>
</dbReference>
<evidence type="ECO:0000313" key="5">
    <source>
        <dbReference type="Proteomes" id="UP001652445"/>
    </source>
</evidence>
<gene>
    <name evidence="4" type="ORF">OB236_20090</name>
</gene>
<protein>
    <submittedName>
        <fullName evidence="4">Spore germination protein</fullName>
    </submittedName>
</protein>
<dbReference type="InterPro" id="IPR050768">
    <property type="entry name" value="UPF0353/GerABKA_families"/>
</dbReference>
<comment type="caution">
    <text evidence="4">The sequence shown here is derived from an EMBL/GenBank/DDBJ whole genome shotgun (WGS) entry which is preliminary data.</text>
</comment>
<name>A0ABT2UK44_9BACL</name>
<accession>A0ABT2UK44</accession>
<dbReference type="PANTHER" id="PTHR22550">
    <property type="entry name" value="SPORE GERMINATION PROTEIN"/>
    <property type="match status" value="1"/>
</dbReference>
<keyword evidence="3" id="KW-1133">Transmembrane helix</keyword>
<evidence type="ECO:0000313" key="4">
    <source>
        <dbReference type="EMBL" id="MCU6794411.1"/>
    </source>
</evidence>
<evidence type="ECO:0000256" key="2">
    <source>
        <dbReference type="ARBA" id="ARBA00023136"/>
    </source>
</evidence>
<reference evidence="4 5" key="1">
    <citation type="submission" date="2022-09" db="EMBL/GenBank/DDBJ databases">
        <authorList>
            <person name="Han X.L."/>
            <person name="Wang Q."/>
            <person name="Lu T."/>
        </authorList>
    </citation>
    <scope>NUCLEOTIDE SEQUENCE [LARGE SCALE GENOMIC DNA]</scope>
    <source>
        <strain evidence="4 5">WQ 127069</strain>
    </source>
</reference>
<dbReference type="PIRSF" id="PIRSF005690">
    <property type="entry name" value="GerBA"/>
    <property type="match status" value="1"/>
</dbReference>
<dbReference type="EMBL" id="JAOQIO010000084">
    <property type="protein sequence ID" value="MCU6794411.1"/>
    <property type="molecule type" value="Genomic_DNA"/>
</dbReference>
<feature type="transmembrane region" description="Helical" evidence="3">
    <location>
        <begin position="323"/>
        <end position="342"/>
    </location>
</feature>